<evidence type="ECO:0000259" key="9">
    <source>
        <dbReference type="Pfam" id="PF00294"/>
    </source>
</evidence>
<dbReference type="GO" id="GO:0005988">
    <property type="term" value="P:lactose metabolic process"/>
    <property type="evidence" value="ECO:0007669"/>
    <property type="project" value="UniProtKB-KW"/>
</dbReference>
<keyword evidence="2 7" id="KW-0808">Transferase</keyword>
<organism evidence="10 11">
    <name type="scientific">Clostridium argentinense CDC 2741</name>
    <dbReference type="NCBI Taxonomy" id="1418104"/>
    <lineage>
        <taxon>Bacteria</taxon>
        <taxon>Bacillati</taxon>
        <taxon>Bacillota</taxon>
        <taxon>Clostridia</taxon>
        <taxon>Eubacteriales</taxon>
        <taxon>Clostridiaceae</taxon>
        <taxon>Clostridium</taxon>
    </lineage>
</organism>
<comment type="similarity">
    <text evidence="7">Belongs to the carbohydrate kinase PfkB family. LacC subfamily.</text>
</comment>
<evidence type="ECO:0000313" key="11">
    <source>
        <dbReference type="Proteomes" id="UP000031366"/>
    </source>
</evidence>
<dbReference type="NCBIfam" id="TIGR03828">
    <property type="entry name" value="pfkB"/>
    <property type="match status" value="1"/>
</dbReference>
<dbReference type="GO" id="GO:2001059">
    <property type="term" value="P:D-tagatose 6-phosphate catabolic process"/>
    <property type="evidence" value="ECO:0007669"/>
    <property type="project" value="UniProtKB-UniPathway"/>
</dbReference>
<dbReference type="STRING" id="29341.RSJ17_13775"/>
<dbReference type="UniPathway" id="UPA00704">
    <property type="reaction ID" value="UER00715"/>
</dbReference>
<dbReference type="SUPFAM" id="SSF53613">
    <property type="entry name" value="Ribokinase-like"/>
    <property type="match status" value="1"/>
</dbReference>
<keyword evidence="7" id="KW-0423">Lactose metabolism</keyword>
<evidence type="ECO:0000313" key="10">
    <source>
        <dbReference type="EMBL" id="KIE47206.1"/>
    </source>
</evidence>
<evidence type="ECO:0000256" key="1">
    <source>
        <dbReference type="ARBA" id="ARBA00005380"/>
    </source>
</evidence>
<proteinExistence type="inferred from homology"/>
<dbReference type="GO" id="GO:0044281">
    <property type="term" value="P:small molecule metabolic process"/>
    <property type="evidence" value="ECO:0007669"/>
    <property type="project" value="UniProtKB-ARBA"/>
</dbReference>
<evidence type="ECO:0000256" key="4">
    <source>
        <dbReference type="ARBA" id="ARBA00022777"/>
    </source>
</evidence>
<dbReference type="FunFam" id="3.40.1190.20:FF:000001">
    <property type="entry name" value="Phosphofructokinase"/>
    <property type="match status" value="1"/>
</dbReference>
<reference evidence="10 11" key="1">
    <citation type="journal article" date="2015" name="Infect. Genet. Evol.">
        <title>Genomic sequences of six botulinum neurotoxin-producing strains representing three clostridial species illustrate the mobility and diversity of botulinum neurotoxin genes.</title>
        <authorList>
            <person name="Smith T.J."/>
            <person name="Hill K.K."/>
            <person name="Xie G."/>
            <person name="Foley B.T."/>
            <person name="Williamson C.H."/>
            <person name="Foster J.T."/>
            <person name="Johnson S.L."/>
            <person name="Chertkov O."/>
            <person name="Teshima H."/>
            <person name="Gibbons H.S."/>
            <person name="Johnsky L.A."/>
            <person name="Karavis M.A."/>
            <person name="Smith L.A."/>
        </authorList>
    </citation>
    <scope>NUCLEOTIDE SEQUENCE [LARGE SCALE GENOMIC DNA]</scope>
    <source>
        <strain evidence="10 11">CDC 2741</strain>
    </source>
</reference>
<dbReference type="PANTHER" id="PTHR46566:SF2">
    <property type="entry name" value="ATP-DEPENDENT 6-PHOSPHOFRUCTOKINASE ISOZYME 2"/>
    <property type="match status" value="1"/>
</dbReference>
<evidence type="ECO:0000256" key="8">
    <source>
        <dbReference type="RuleBase" id="RU369061"/>
    </source>
</evidence>
<keyword evidence="4 8" id="KW-0418">Kinase</keyword>
<comment type="catalytic activity">
    <reaction evidence="7">
        <text>D-tagatofuranose 6-phosphate + ATP = D-tagatofuranose 1,6-bisphosphate + ADP + H(+)</text>
        <dbReference type="Rhea" id="RHEA:12420"/>
        <dbReference type="ChEBI" id="CHEBI:15378"/>
        <dbReference type="ChEBI" id="CHEBI:30616"/>
        <dbReference type="ChEBI" id="CHEBI:58694"/>
        <dbReference type="ChEBI" id="CHEBI:58695"/>
        <dbReference type="ChEBI" id="CHEBI:456216"/>
        <dbReference type="EC" id="2.7.1.144"/>
    </reaction>
</comment>
<dbReference type="GO" id="GO:0009024">
    <property type="term" value="F:tagatose-6-phosphate kinase activity"/>
    <property type="evidence" value="ECO:0007669"/>
    <property type="project" value="UniProtKB-EC"/>
</dbReference>
<dbReference type="PANTHER" id="PTHR46566">
    <property type="entry name" value="1-PHOSPHOFRUCTOKINASE-RELATED"/>
    <property type="match status" value="1"/>
</dbReference>
<dbReference type="Proteomes" id="UP000031366">
    <property type="component" value="Unassembled WGS sequence"/>
</dbReference>
<comment type="pathway">
    <text evidence="7">Carbohydrate metabolism; D-tagatose 6-phosphate degradation; D-glyceraldehyde 3-phosphate and glycerone phosphate from D-tagatose 6-phosphate: step 1/2.</text>
</comment>
<dbReference type="InterPro" id="IPR029056">
    <property type="entry name" value="Ribokinase-like"/>
</dbReference>
<dbReference type="GO" id="GO:0005829">
    <property type="term" value="C:cytosol"/>
    <property type="evidence" value="ECO:0007669"/>
    <property type="project" value="TreeGrafter"/>
</dbReference>
<dbReference type="InterPro" id="IPR011611">
    <property type="entry name" value="PfkB_dom"/>
</dbReference>
<comment type="function">
    <text evidence="8">Catalyzes the ATP-dependent phosphorylation of fructose-l-phosphate to fructose-l,6-bisphosphate.</text>
</comment>
<dbReference type="InterPro" id="IPR022463">
    <property type="entry name" value="1-PFruKinase"/>
</dbReference>
<gene>
    <name evidence="10" type="primary">pfkB</name>
    <name evidence="10" type="ORF">U732_1287</name>
</gene>
<dbReference type="GO" id="GO:0005524">
    <property type="term" value="F:ATP binding"/>
    <property type="evidence" value="ECO:0007669"/>
    <property type="project" value="UniProtKB-UniRule"/>
</dbReference>
<evidence type="ECO:0000256" key="5">
    <source>
        <dbReference type="ARBA" id="ARBA00022840"/>
    </source>
</evidence>
<dbReference type="Gene3D" id="3.40.1190.20">
    <property type="match status" value="1"/>
</dbReference>
<dbReference type="InterPro" id="IPR017583">
    <property type="entry name" value="Tagatose/fructose_Pkinase"/>
</dbReference>
<dbReference type="GO" id="GO:0016052">
    <property type="term" value="P:carbohydrate catabolic process"/>
    <property type="evidence" value="ECO:0007669"/>
    <property type="project" value="UniProtKB-ARBA"/>
</dbReference>
<dbReference type="Pfam" id="PF00294">
    <property type="entry name" value="PfkB"/>
    <property type="match status" value="1"/>
</dbReference>
<keyword evidence="3 7" id="KW-0547">Nucleotide-binding</keyword>
<name>A0A0C1R9S9_9CLOT</name>
<dbReference type="EMBL" id="AYSO01000015">
    <property type="protein sequence ID" value="KIE47206.1"/>
    <property type="molecule type" value="Genomic_DNA"/>
</dbReference>
<feature type="domain" description="Carbohydrate kinase PfkB" evidence="9">
    <location>
        <begin position="13"/>
        <end position="288"/>
    </location>
</feature>
<dbReference type="EC" id="2.7.1.144" evidence="7"/>
<dbReference type="RefSeq" id="WP_039632177.1">
    <property type="nucleotide sequence ID" value="NZ_AYSO01000015.1"/>
</dbReference>
<comment type="similarity">
    <text evidence="1">Belongs to the carbohydrate kinase pfkB family.</text>
</comment>
<sequence>MITITLNPSIDRRYNIKNFERGKVFRADDFQYTPGGKGLNVAKVIKTLNEPVIATGFLGGRSGSYIVEKLDEMNIRHNFVSIDGETRSCLAIISDDGSQTEILESGPLISQKDMQRFYKLYEELIRQDEIICISGSMPKDVDIETYKNLIETANREGKKILLDTSGEALKKGMEAIPYLIKPNKEELENLIGNVIFTEEDIIKAVSPIIKEGINIVAVSLGREGCLVFNDNYMYRVRTPKVKAVNPVGSGDAMIAGFAVSLKRNYEFENMLKLAAACGTANALEEETGKADINNINRLIEDIIIEKIKL</sequence>
<comment type="catalytic activity">
    <reaction evidence="6 8">
        <text>beta-D-fructose 1-phosphate + ATP = beta-D-fructose 1,6-bisphosphate + ADP + H(+)</text>
        <dbReference type="Rhea" id="RHEA:14213"/>
        <dbReference type="ChEBI" id="CHEBI:15378"/>
        <dbReference type="ChEBI" id="CHEBI:30616"/>
        <dbReference type="ChEBI" id="CHEBI:32966"/>
        <dbReference type="ChEBI" id="CHEBI:138881"/>
        <dbReference type="ChEBI" id="CHEBI:456216"/>
        <dbReference type="EC" id="2.7.1.56"/>
    </reaction>
</comment>
<evidence type="ECO:0000256" key="6">
    <source>
        <dbReference type="ARBA" id="ARBA00047745"/>
    </source>
</evidence>
<keyword evidence="11" id="KW-1185">Reference proteome</keyword>
<dbReference type="CDD" id="cd01164">
    <property type="entry name" value="FruK_PfkB_like"/>
    <property type="match status" value="1"/>
</dbReference>
<evidence type="ECO:0000256" key="7">
    <source>
        <dbReference type="PIRNR" id="PIRNR000535"/>
    </source>
</evidence>
<comment type="caution">
    <text evidence="10">The sequence shown here is derived from an EMBL/GenBank/DDBJ whole genome shotgun (WGS) entry which is preliminary data.</text>
</comment>
<dbReference type="InterPro" id="IPR002173">
    <property type="entry name" value="Carboh/pur_kinase_PfkB_CS"/>
</dbReference>
<evidence type="ECO:0000256" key="3">
    <source>
        <dbReference type="ARBA" id="ARBA00022741"/>
    </source>
</evidence>
<dbReference type="GO" id="GO:0008662">
    <property type="term" value="F:1-phosphofructokinase activity"/>
    <property type="evidence" value="ECO:0007669"/>
    <property type="project" value="UniProtKB-UniRule"/>
</dbReference>
<keyword evidence="5 7" id="KW-0067">ATP-binding</keyword>
<dbReference type="PROSITE" id="PS00584">
    <property type="entry name" value="PFKB_KINASES_2"/>
    <property type="match status" value="1"/>
</dbReference>
<dbReference type="PIRSF" id="PIRSF000535">
    <property type="entry name" value="1PFK/6PFK/LacC"/>
    <property type="match status" value="1"/>
</dbReference>
<dbReference type="AlphaFoldDB" id="A0A0C1R9S9"/>
<dbReference type="OrthoDB" id="9801219at2"/>
<protein>
    <recommendedName>
        <fullName evidence="7">Tagatose-6-phosphate kinase</fullName>
        <ecNumber evidence="7">2.7.1.144</ecNumber>
    </recommendedName>
</protein>
<evidence type="ECO:0000256" key="2">
    <source>
        <dbReference type="ARBA" id="ARBA00022679"/>
    </source>
</evidence>
<dbReference type="NCBIfam" id="TIGR03168">
    <property type="entry name" value="1-PFK"/>
    <property type="match status" value="1"/>
</dbReference>
<accession>A0A0C1R9S9</accession>